<keyword evidence="2" id="KW-1185">Reference proteome</keyword>
<organism evidence="1 2">
    <name type="scientific">Oedothorax gibbosus</name>
    <dbReference type="NCBI Taxonomy" id="931172"/>
    <lineage>
        <taxon>Eukaryota</taxon>
        <taxon>Metazoa</taxon>
        <taxon>Ecdysozoa</taxon>
        <taxon>Arthropoda</taxon>
        <taxon>Chelicerata</taxon>
        <taxon>Arachnida</taxon>
        <taxon>Araneae</taxon>
        <taxon>Araneomorphae</taxon>
        <taxon>Entelegynae</taxon>
        <taxon>Araneoidea</taxon>
        <taxon>Linyphiidae</taxon>
        <taxon>Erigoninae</taxon>
        <taxon>Oedothorax</taxon>
    </lineage>
</organism>
<sequence>MEQTNIKVFAYSVIESITKVKTKSGVRLQIESYSCIDGISDGPHHLRLRRASHSNSDHQVTLRLTAPDCRAMIIERTLVFNRGTNILNLKIDKDEILYLMGPARRDKLVGELTVRPWNKSVETSVPLRMRGPCMPWECNSLKTYETKLDIRTDIQVWQKEAELDDDPVILEL</sequence>
<gene>
    <name evidence="1" type="ORF">JTE90_010744</name>
</gene>
<dbReference type="EMBL" id="JAFNEN010000464">
    <property type="protein sequence ID" value="KAG8182381.1"/>
    <property type="molecule type" value="Genomic_DNA"/>
</dbReference>
<name>A0AAV6UFE5_9ARAC</name>
<proteinExistence type="predicted"/>
<reference evidence="1 2" key="1">
    <citation type="journal article" date="2022" name="Nat. Ecol. Evol.">
        <title>A masculinizing supergene underlies an exaggerated male reproductive morph in a spider.</title>
        <authorList>
            <person name="Hendrickx F."/>
            <person name="De Corte Z."/>
            <person name="Sonet G."/>
            <person name="Van Belleghem S.M."/>
            <person name="Kostlbacher S."/>
            <person name="Vangestel C."/>
        </authorList>
    </citation>
    <scope>NUCLEOTIDE SEQUENCE [LARGE SCALE GENOMIC DNA]</scope>
    <source>
        <strain evidence="1">W744_W776</strain>
    </source>
</reference>
<dbReference type="AlphaFoldDB" id="A0AAV6UFE5"/>
<comment type="caution">
    <text evidence="1">The sequence shown here is derived from an EMBL/GenBank/DDBJ whole genome shotgun (WGS) entry which is preliminary data.</text>
</comment>
<dbReference type="Proteomes" id="UP000827092">
    <property type="component" value="Unassembled WGS sequence"/>
</dbReference>
<evidence type="ECO:0000313" key="2">
    <source>
        <dbReference type="Proteomes" id="UP000827092"/>
    </source>
</evidence>
<accession>A0AAV6UFE5</accession>
<protein>
    <submittedName>
        <fullName evidence="1">Uncharacterized protein</fullName>
    </submittedName>
</protein>
<evidence type="ECO:0000313" key="1">
    <source>
        <dbReference type="EMBL" id="KAG8182381.1"/>
    </source>
</evidence>